<dbReference type="PANTHER" id="PTHR46652:SF3">
    <property type="entry name" value="LEUCINE-RICH REPEAT-CONTAINING PROTEIN 9"/>
    <property type="match status" value="1"/>
</dbReference>
<dbReference type="EMBL" id="CAXDID020000002">
    <property type="protein sequence ID" value="CAL5971274.1"/>
    <property type="molecule type" value="Genomic_DNA"/>
</dbReference>
<accession>A0ABP1GNT5</accession>
<keyword evidence="2" id="KW-0677">Repeat</keyword>
<dbReference type="Gene3D" id="3.80.10.10">
    <property type="entry name" value="Ribonuclease Inhibitor"/>
    <property type="match status" value="1"/>
</dbReference>
<keyword evidence="1" id="KW-0433">Leucine-rich repeat</keyword>
<comment type="caution">
    <text evidence="3">The sequence shown here is derived from an EMBL/GenBank/DDBJ whole genome shotgun (WGS) entry which is preliminary data.</text>
</comment>
<dbReference type="InterPro" id="IPR050836">
    <property type="entry name" value="SDS22/Internalin_LRR"/>
</dbReference>
<reference evidence="3 4" key="1">
    <citation type="submission" date="2024-07" db="EMBL/GenBank/DDBJ databases">
        <authorList>
            <person name="Akdeniz Z."/>
        </authorList>
    </citation>
    <scope>NUCLEOTIDE SEQUENCE [LARGE SCALE GENOMIC DNA]</scope>
</reference>
<evidence type="ECO:0000256" key="1">
    <source>
        <dbReference type="ARBA" id="ARBA00022614"/>
    </source>
</evidence>
<dbReference type="Pfam" id="PF12799">
    <property type="entry name" value="LRR_4"/>
    <property type="match status" value="1"/>
</dbReference>
<protein>
    <submittedName>
        <fullName evidence="3">Uncharacterized protein</fullName>
    </submittedName>
</protein>
<dbReference type="PROSITE" id="PS51450">
    <property type="entry name" value="LRR"/>
    <property type="match status" value="5"/>
</dbReference>
<evidence type="ECO:0000256" key="2">
    <source>
        <dbReference type="ARBA" id="ARBA00022737"/>
    </source>
</evidence>
<evidence type="ECO:0000313" key="3">
    <source>
        <dbReference type="EMBL" id="CAL5971274.1"/>
    </source>
</evidence>
<dbReference type="SMART" id="SM00364">
    <property type="entry name" value="LRR_BAC"/>
    <property type="match status" value="5"/>
</dbReference>
<gene>
    <name evidence="3" type="ORF">HINF_LOCUS1214</name>
</gene>
<dbReference type="SMART" id="SM00365">
    <property type="entry name" value="LRR_SD22"/>
    <property type="match status" value="7"/>
</dbReference>
<dbReference type="InterPro" id="IPR003591">
    <property type="entry name" value="Leu-rich_rpt_typical-subtyp"/>
</dbReference>
<dbReference type="SUPFAM" id="SSF52058">
    <property type="entry name" value="L domain-like"/>
    <property type="match status" value="1"/>
</dbReference>
<dbReference type="InterPro" id="IPR032675">
    <property type="entry name" value="LRR_dom_sf"/>
</dbReference>
<sequence length="568" mass="66231">MNIFNNQLLNNRIQKIFDSEFNMLSEFEYSDNTFGKLFLDVCLFFKLQEDQRPAITNVQKALNMTSKWQFNKREQQLIKKYGTLSVESIKMDIEQQIHLIDQNILNSLLLQQTNQENEFEIISMVLYTLKVVDDLKCIDENTTLIVRKCSNLTFDEVPTKISNLVIDNTQDTSYIQSLEGLQKMKQLTFLQIQGQSFLTNKDQILNTLENLTNLSLNDNYVDESELDFSQLNKLIALDLSNNKLQNYSQLTLPDNLKMLNVSSNNISCLNSFHFIRLVELDLQNNKIQNLVQLSQMRYLTKLNLSNNSVSDISPLYNNDCLVELCVSHNNIQSLNSYNYAKHGKYILKNLLELIIVGNQIQNITDLKYMPQLEHLDVGSNKLQDLQPLEYLTGMKCLLLGENDIYNIWPLKRLINLEELDVNSNKIVDISVVQYLLSLKRLFFHKNQVQDISAIKCLNLEALNIYFNYIVNNHEFIQKLAQLKIFVVNNPKISSQHFQLYPKPEMRRQNLRIKFVFGTNNANQNVFDRKQQINGKFKQFKAKIDQFVQKTVMDQIRFTAHIAALLQSD</sequence>
<proteinExistence type="predicted"/>
<dbReference type="PANTHER" id="PTHR46652">
    <property type="entry name" value="LEUCINE-RICH REPEAT AND IQ DOMAIN-CONTAINING PROTEIN 1-RELATED"/>
    <property type="match status" value="1"/>
</dbReference>
<name>A0ABP1GNT5_9EUKA</name>
<dbReference type="Proteomes" id="UP001642409">
    <property type="component" value="Unassembled WGS sequence"/>
</dbReference>
<evidence type="ECO:0000313" key="4">
    <source>
        <dbReference type="Proteomes" id="UP001642409"/>
    </source>
</evidence>
<keyword evidence="4" id="KW-1185">Reference proteome</keyword>
<dbReference type="InterPro" id="IPR001611">
    <property type="entry name" value="Leu-rich_rpt"/>
</dbReference>
<dbReference type="InterPro" id="IPR025875">
    <property type="entry name" value="Leu-rich_rpt_4"/>
</dbReference>
<organism evidence="3 4">
    <name type="scientific">Hexamita inflata</name>
    <dbReference type="NCBI Taxonomy" id="28002"/>
    <lineage>
        <taxon>Eukaryota</taxon>
        <taxon>Metamonada</taxon>
        <taxon>Diplomonadida</taxon>
        <taxon>Hexamitidae</taxon>
        <taxon>Hexamitinae</taxon>
        <taxon>Hexamita</taxon>
    </lineage>
</organism>
<dbReference type="SMART" id="SM00369">
    <property type="entry name" value="LRR_TYP"/>
    <property type="match status" value="4"/>
</dbReference>